<sequence>MSDKNISDRKEESLEKCSVQNLNEKIESTTQTDRELKKLEIENVQGVNIYNFKDVSNSMESVSAKGDDIETIEKKIHNFEENMETKISSGLNNIQSQMEAFWEKISELELKREQMLISQQNTQNAVVSVIESKTEDVPIKTSSPSVKSSKPEIKPRTKLGKSNKTSVDSKETVYKIKNDLEQLSKTEMKTIRGE</sequence>
<proteinExistence type="predicted"/>
<evidence type="ECO:0000313" key="3">
    <source>
        <dbReference type="Proteomes" id="UP001162164"/>
    </source>
</evidence>
<organism evidence="2 3">
    <name type="scientific">Molorchus minor</name>
    <dbReference type="NCBI Taxonomy" id="1323400"/>
    <lineage>
        <taxon>Eukaryota</taxon>
        <taxon>Metazoa</taxon>
        <taxon>Ecdysozoa</taxon>
        <taxon>Arthropoda</taxon>
        <taxon>Hexapoda</taxon>
        <taxon>Insecta</taxon>
        <taxon>Pterygota</taxon>
        <taxon>Neoptera</taxon>
        <taxon>Endopterygota</taxon>
        <taxon>Coleoptera</taxon>
        <taxon>Polyphaga</taxon>
        <taxon>Cucujiformia</taxon>
        <taxon>Chrysomeloidea</taxon>
        <taxon>Cerambycidae</taxon>
        <taxon>Lamiinae</taxon>
        <taxon>Monochamini</taxon>
        <taxon>Molorchus</taxon>
    </lineage>
</organism>
<accession>A0ABQ9JNM5</accession>
<keyword evidence="3" id="KW-1185">Reference proteome</keyword>
<reference evidence="2" key="1">
    <citation type="journal article" date="2023" name="Insect Mol. Biol.">
        <title>Genome sequencing provides insights into the evolution of gene families encoding plant cell wall-degrading enzymes in longhorned beetles.</title>
        <authorList>
            <person name="Shin N.R."/>
            <person name="Okamura Y."/>
            <person name="Kirsch R."/>
            <person name="Pauchet Y."/>
        </authorList>
    </citation>
    <scope>NUCLEOTIDE SEQUENCE</scope>
    <source>
        <strain evidence="2">MMC_N1</strain>
    </source>
</reference>
<gene>
    <name evidence="2" type="ORF">NQ317_017675</name>
</gene>
<protein>
    <submittedName>
        <fullName evidence="2">Uncharacterized protein</fullName>
    </submittedName>
</protein>
<evidence type="ECO:0000256" key="1">
    <source>
        <dbReference type="SAM" id="MobiDB-lite"/>
    </source>
</evidence>
<evidence type="ECO:0000313" key="2">
    <source>
        <dbReference type="EMBL" id="KAJ8979527.1"/>
    </source>
</evidence>
<feature type="region of interest" description="Disordered" evidence="1">
    <location>
        <begin position="134"/>
        <end position="171"/>
    </location>
</feature>
<feature type="compositionally biased region" description="Low complexity" evidence="1">
    <location>
        <begin position="139"/>
        <end position="148"/>
    </location>
</feature>
<name>A0ABQ9JNM5_9CUCU</name>
<dbReference type="EMBL" id="JAPWTJ010000331">
    <property type="protein sequence ID" value="KAJ8979527.1"/>
    <property type="molecule type" value="Genomic_DNA"/>
</dbReference>
<dbReference type="Proteomes" id="UP001162164">
    <property type="component" value="Unassembled WGS sequence"/>
</dbReference>
<comment type="caution">
    <text evidence="2">The sequence shown here is derived from an EMBL/GenBank/DDBJ whole genome shotgun (WGS) entry which is preliminary data.</text>
</comment>